<accession>A0AAW1UZD6</accession>
<dbReference type="Proteomes" id="UP001431783">
    <property type="component" value="Unassembled WGS sequence"/>
</dbReference>
<proteinExistence type="predicted"/>
<keyword evidence="2" id="KW-1185">Reference proteome</keyword>
<evidence type="ECO:0000313" key="1">
    <source>
        <dbReference type="EMBL" id="KAK9888731.1"/>
    </source>
</evidence>
<dbReference type="EMBL" id="JARQZJ010000121">
    <property type="protein sequence ID" value="KAK9888731.1"/>
    <property type="molecule type" value="Genomic_DNA"/>
</dbReference>
<protein>
    <submittedName>
        <fullName evidence="1">Uncharacterized protein</fullName>
    </submittedName>
</protein>
<dbReference type="AlphaFoldDB" id="A0AAW1UZD6"/>
<sequence length="121" mass="13843">MMENKIKVSLPQAPVERLASPEHRILGDQGHHAEKNRSFSKTFHNLKIKPKYHIGTIHVNTLAKTGKLKQLTNTMRKFNLKITALQETRLMDENHFDTDRSRIYKGKPAVKVMGKLSLLGT</sequence>
<comment type="caution">
    <text evidence="1">The sequence shown here is derived from an EMBL/GenBank/DDBJ whole genome shotgun (WGS) entry which is preliminary data.</text>
</comment>
<name>A0AAW1UZD6_9CUCU</name>
<organism evidence="1 2">
    <name type="scientific">Henosepilachna vigintioctopunctata</name>
    <dbReference type="NCBI Taxonomy" id="420089"/>
    <lineage>
        <taxon>Eukaryota</taxon>
        <taxon>Metazoa</taxon>
        <taxon>Ecdysozoa</taxon>
        <taxon>Arthropoda</taxon>
        <taxon>Hexapoda</taxon>
        <taxon>Insecta</taxon>
        <taxon>Pterygota</taxon>
        <taxon>Neoptera</taxon>
        <taxon>Endopterygota</taxon>
        <taxon>Coleoptera</taxon>
        <taxon>Polyphaga</taxon>
        <taxon>Cucujiformia</taxon>
        <taxon>Coccinelloidea</taxon>
        <taxon>Coccinellidae</taxon>
        <taxon>Epilachninae</taxon>
        <taxon>Epilachnini</taxon>
        <taxon>Henosepilachna</taxon>
    </lineage>
</organism>
<evidence type="ECO:0000313" key="2">
    <source>
        <dbReference type="Proteomes" id="UP001431783"/>
    </source>
</evidence>
<reference evidence="1 2" key="1">
    <citation type="submission" date="2023-03" db="EMBL/GenBank/DDBJ databases">
        <title>Genome insight into feeding habits of ladybird beetles.</title>
        <authorList>
            <person name="Li H.-S."/>
            <person name="Huang Y.-H."/>
            <person name="Pang H."/>
        </authorList>
    </citation>
    <scope>NUCLEOTIDE SEQUENCE [LARGE SCALE GENOMIC DNA]</scope>
    <source>
        <strain evidence="1">SYSU_2023b</strain>
        <tissue evidence="1">Whole body</tissue>
    </source>
</reference>
<gene>
    <name evidence="1" type="ORF">WA026_000957</name>
</gene>